<organism evidence="9 10">
    <name type="scientific">Exophiala aquamarina CBS 119918</name>
    <dbReference type="NCBI Taxonomy" id="1182545"/>
    <lineage>
        <taxon>Eukaryota</taxon>
        <taxon>Fungi</taxon>
        <taxon>Dikarya</taxon>
        <taxon>Ascomycota</taxon>
        <taxon>Pezizomycotina</taxon>
        <taxon>Eurotiomycetes</taxon>
        <taxon>Chaetothyriomycetidae</taxon>
        <taxon>Chaetothyriales</taxon>
        <taxon>Herpotrichiellaceae</taxon>
        <taxon>Exophiala</taxon>
    </lineage>
</organism>
<feature type="domain" description="Amino acid permease/ SLC12A" evidence="8">
    <location>
        <begin position="45"/>
        <end position="509"/>
    </location>
</feature>
<comment type="caution">
    <text evidence="9">The sequence shown here is derived from an EMBL/GenBank/DDBJ whole genome shotgun (WGS) entry which is preliminary data.</text>
</comment>
<dbReference type="HOGENOM" id="CLU_007946_12_1_1"/>
<comment type="subcellular location">
    <subcellularLocation>
        <location evidence="1">Membrane</location>
        <topology evidence="1">Multi-pass membrane protein</topology>
    </subcellularLocation>
</comment>
<dbReference type="InterPro" id="IPR050524">
    <property type="entry name" value="APC_YAT"/>
</dbReference>
<feature type="transmembrane region" description="Helical" evidence="7">
    <location>
        <begin position="333"/>
        <end position="358"/>
    </location>
</feature>
<keyword evidence="10" id="KW-1185">Reference proteome</keyword>
<feature type="transmembrane region" description="Helical" evidence="7">
    <location>
        <begin position="485"/>
        <end position="504"/>
    </location>
</feature>
<dbReference type="GeneID" id="25286254"/>
<dbReference type="GO" id="GO:0016020">
    <property type="term" value="C:membrane"/>
    <property type="evidence" value="ECO:0007669"/>
    <property type="project" value="UniProtKB-SubCell"/>
</dbReference>
<protein>
    <recommendedName>
        <fullName evidence="8">Amino acid permease/ SLC12A domain-containing protein</fullName>
    </recommendedName>
</protein>
<feature type="transmembrane region" description="Helical" evidence="7">
    <location>
        <begin position="237"/>
        <end position="263"/>
    </location>
</feature>
<dbReference type="PIRSF" id="PIRSF006060">
    <property type="entry name" value="AA_transporter"/>
    <property type="match status" value="1"/>
</dbReference>
<keyword evidence="4" id="KW-0029">Amino-acid transport</keyword>
<evidence type="ECO:0000313" key="9">
    <source>
        <dbReference type="EMBL" id="KEF52513.1"/>
    </source>
</evidence>
<feature type="transmembrane region" description="Helical" evidence="7">
    <location>
        <begin position="454"/>
        <end position="479"/>
    </location>
</feature>
<keyword evidence="2" id="KW-0813">Transport</keyword>
<evidence type="ECO:0000256" key="1">
    <source>
        <dbReference type="ARBA" id="ARBA00004141"/>
    </source>
</evidence>
<evidence type="ECO:0000256" key="2">
    <source>
        <dbReference type="ARBA" id="ARBA00022448"/>
    </source>
</evidence>
<keyword evidence="5 7" id="KW-1133">Transmembrane helix</keyword>
<evidence type="ECO:0000256" key="4">
    <source>
        <dbReference type="ARBA" id="ARBA00022970"/>
    </source>
</evidence>
<evidence type="ECO:0000256" key="7">
    <source>
        <dbReference type="SAM" id="Phobius"/>
    </source>
</evidence>
<feature type="transmembrane region" description="Helical" evidence="7">
    <location>
        <begin position="112"/>
        <end position="133"/>
    </location>
</feature>
<evidence type="ECO:0000256" key="5">
    <source>
        <dbReference type="ARBA" id="ARBA00022989"/>
    </source>
</evidence>
<evidence type="ECO:0000259" key="8">
    <source>
        <dbReference type="Pfam" id="PF00324"/>
    </source>
</evidence>
<feature type="transmembrane region" description="Helical" evidence="7">
    <location>
        <begin position="417"/>
        <end position="434"/>
    </location>
</feature>
<dbReference type="STRING" id="1182545.A0A072NZR4"/>
<sequence>MPKEMEQSSKEFKDVAVLQPTVSDEDLGSAQNVDSLHRSLNNRQIQWIAIGGSIGTALFVSIGWGLLEGGPGSLLLGFMFFSSIIAAINSGIAEMVVYMPVSGSFIRYAGKWVDEAFGFMAGWNFFLYEAILIPFEISALNLVLKFWRDDIPVWAVCLVSIFLYAIINVFAVRWYGEAEFWLSSGKIILIIVLFFFTFITMVGGNPQGDAYGFRYWRDPGAFAEYVTKGSLGKFEGFLGALFVAAWTVCGPEYIAMVAGEAVYPRVTIKTAFKTVYWRFGCFFILGAFCVGIVIPYNDPTLIHVLSNEGTGSGAASPYIIAMQNMGIGGLPHLVNALLVTSIFSAGNTYCFMATRSLYSLALEGHAPKFLRATTKKGIPHWCFCVTMVFPFLSFLQVSSGSAQAIRWLVNLVTASQLLNYVVMGTTYVFFYRALKAQGIDRRTLPYRGWFQPYINIVGVVLVTIIMFIQGYTVFIPSWWTVGTFFTYYTMIFVCILLFGGWKLVKGTKFVKPEEADLVWDKPVIDAYEASIDPPLGLWEDIWITTLTFLRIKHRKTEKVDA</sequence>
<dbReference type="PANTHER" id="PTHR43341:SF6">
    <property type="entry name" value="AMINO ACID TRANSPORTER (EUROFUNG)"/>
    <property type="match status" value="1"/>
</dbReference>
<feature type="transmembrane region" description="Helical" evidence="7">
    <location>
        <begin position="73"/>
        <end position="100"/>
    </location>
</feature>
<dbReference type="RefSeq" id="XP_013255103.1">
    <property type="nucleotide sequence ID" value="XM_013399649.1"/>
</dbReference>
<feature type="transmembrane region" description="Helical" evidence="7">
    <location>
        <begin position="47"/>
        <end position="67"/>
    </location>
</feature>
<dbReference type="OrthoDB" id="10062876at2759"/>
<feature type="transmembrane region" description="Helical" evidence="7">
    <location>
        <begin position="275"/>
        <end position="296"/>
    </location>
</feature>
<feature type="transmembrane region" description="Helical" evidence="7">
    <location>
        <begin position="187"/>
        <end position="204"/>
    </location>
</feature>
<evidence type="ECO:0000256" key="6">
    <source>
        <dbReference type="ARBA" id="ARBA00023136"/>
    </source>
</evidence>
<dbReference type="VEuPathDB" id="FungiDB:A1O9_11355"/>
<keyword evidence="3 7" id="KW-0812">Transmembrane</keyword>
<feature type="transmembrane region" description="Helical" evidence="7">
    <location>
        <begin position="378"/>
        <end position="397"/>
    </location>
</feature>
<keyword evidence="6 7" id="KW-0472">Membrane</keyword>
<dbReference type="PANTHER" id="PTHR43341">
    <property type="entry name" value="AMINO ACID PERMEASE"/>
    <property type="match status" value="1"/>
</dbReference>
<dbReference type="FunFam" id="1.20.1740.10:FF:000006">
    <property type="entry name" value="General amino acid permease"/>
    <property type="match status" value="1"/>
</dbReference>
<dbReference type="Proteomes" id="UP000027920">
    <property type="component" value="Unassembled WGS sequence"/>
</dbReference>
<name>A0A072NZR4_9EURO</name>
<proteinExistence type="predicted"/>
<reference evidence="9 10" key="1">
    <citation type="submission" date="2013-03" db="EMBL/GenBank/DDBJ databases">
        <title>The Genome Sequence of Exophiala aquamarina CBS 119918.</title>
        <authorList>
            <consortium name="The Broad Institute Genomics Platform"/>
            <person name="Cuomo C."/>
            <person name="de Hoog S."/>
            <person name="Gorbushina A."/>
            <person name="Walker B."/>
            <person name="Young S.K."/>
            <person name="Zeng Q."/>
            <person name="Gargeya S."/>
            <person name="Fitzgerald M."/>
            <person name="Haas B."/>
            <person name="Abouelleil A."/>
            <person name="Allen A.W."/>
            <person name="Alvarado L."/>
            <person name="Arachchi H.M."/>
            <person name="Berlin A.M."/>
            <person name="Chapman S.B."/>
            <person name="Gainer-Dewar J."/>
            <person name="Goldberg J."/>
            <person name="Griggs A."/>
            <person name="Gujja S."/>
            <person name="Hansen M."/>
            <person name="Howarth C."/>
            <person name="Imamovic A."/>
            <person name="Ireland A."/>
            <person name="Larimer J."/>
            <person name="McCowan C."/>
            <person name="Murphy C."/>
            <person name="Pearson M."/>
            <person name="Poon T.W."/>
            <person name="Priest M."/>
            <person name="Roberts A."/>
            <person name="Saif S."/>
            <person name="Shea T."/>
            <person name="Sisk P."/>
            <person name="Sykes S."/>
            <person name="Wortman J."/>
            <person name="Nusbaum C."/>
            <person name="Birren B."/>
        </authorList>
    </citation>
    <scope>NUCLEOTIDE SEQUENCE [LARGE SCALE GENOMIC DNA]</scope>
    <source>
        <strain evidence="9 10">CBS 119918</strain>
    </source>
</reference>
<evidence type="ECO:0000313" key="10">
    <source>
        <dbReference type="Proteomes" id="UP000027920"/>
    </source>
</evidence>
<accession>A0A072NZR4</accession>
<evidence type="ECO:0000256" key="3">
    <source>
        <dbReference type="ARBA" id="ARBA00022692"/>
    </source>
</evidence>
<gene>
    <name evidence="9" type="ORF">A1O9_11355</name>
</gene>
<feature type="transmembrane region" description="Helical" evidence="7">
    <location>
        <begin position="153"/>
        <end position="175"/>
    </location>
</feature>
<dbReference type="Pfam" id="PF00324">
    <property type="entry name" value="AA_permease"/>
    <property type="match status" value="1"/>
</dbReference>
<dbReference type="AlphaFoldDB" id="A0A072NZR4"/>
<dbReference type="GO" id="GO:0015171">
    <property type="term" value="F:amino acid transmembrane transporter activity"/>
    <property type="evidence" value="ECO:0007669"/>
    <property type="project" value="TreeGrafter"/>
</dbReference>
<dbReference type="InterPro" id="IPR004841">
    <property type="entry name" value="AA-permease/SLC12A_dom"/>
</dbReference>
<dbReference type="EMBL" id="AMGV01000017">
    <property type="protein sequence ID" value="KEF52513.1"/>
    <property type="molecule type" value="Genomic_DNA"/>
</dbReference>
<dbReference type="Gene3D" id="1.20.1740.10">
    <property type="entry name" value="Amino acid/polyamine transporter I"/>
    <property type="match status" value="1"/>
</dbReference>